<proteinExistence type="predicted"/>
<keyword evidence="3" id="KW-1185">Reference proteome</keyword>
<organism evidence="2 3">
    <name type="scientific">Bifidobacterium erythrocebi</name>
    <dbReference type="NCBI Taxonomy" id="2675325"/>
    <lineage>
        <taxon>Bacteria</taxon>
        <taxon>Bacillati</taxon>
        <taxon>Actinomycetota</taxon>
        <taxon>Actinomycetes</taxon>
        <taxon>Bifidobacteriales</taxon>
        <taxon>Bifidobacteriaceae</taxon>
        <taxon>Bifidobacterium</taxon>
    </lineage>
</organism>
<dbReference type="EMBL" id="JAAIIF010000019">
    <property type="protein sequence ID" value="NMM97039.1"/>
    <property type="molecule type" value="Genomic_DNA"/>
</dbReference>
<dbReference type="AlphaFoldDB" id="A0A7Y0HWL2"/>
<dbReference type="RefSeq" id="WP_417852317.1">
    <property type="nucleotide sequence ID" value="NZ_JAAIIF010000019.1"/>
</dbReference>
<reference evidence="2 3" key="1">
    <citation type="submission" date="2020-02" db="EMBL/GenBank/DDBJ databases">
        <title>Characterization of phylogenetic diversity of novel bifidobacterial species isolated in Czech ZOOs.</title>
        <authorList>
            <person name="Lugli G.A."/>
            <person name="Vera N.B."/>
            <person name="Ventura M."/>
        </authorList>
    </citation>
    <scope>NUCLEOTIDE SEQUENCE [LARGE SCALE GENOMIC DNA]</scope>
    <source>
        <strain evidence="2 3">DSM 109960</strain>
    </source>
</reference>
<sequence length="100" mass="10468">TAIRDALAVTGDAERLKRLEETFRRITGREFEPAERPSPAPERKPARAAAVGKPAAARRAGRPRTVPDPYAQQAAPLPMPSPAGMAMPSAGPDAGPGFGI</sequence>
<comment type="caution">
    <text evidence="2">The sequence shown here is derived from an EMBL/GenBank/DDBJ whole genome shotgun (WGS) entry which is preliminary data.</text>
</comment>
<feature type="compositionally biased region" description="Low complexity" evidence="1">
    <location>
        <begin position="47"/>
        <end position="58"/>
    </location>
</feature>
<dbReference type="Proteomes" id="UP000529710">
    <property type="component" value="Unassembled WGS sequence"/>
</dbReference>
<evidence type="ECO:0000256" key="1">
    <source>
        <dbReference type="SAM" id="MobiDB-lite"/>
    </source>
</evidence>
<feature type="compositionally biased region" description="Low complexity" evidence="1">
    <location>
        <begin position="82"/>
        <end position="93"/>
    </location>
</feature>
<feature type="compositionally biased region" description="Basic and acidic residues" evidence="1">
    <location>
        <begin position="28"/>
        <end position="45"/>
    </location>
</feature>
<evidence type="ECO:0000313" key="2">
    <source>
        <dbReference type="EMBL" id="NMM97039.1"/>
    </source>
</evidence>
<gene>
    <name evidence="2" type="ORF">G1C98_1777</name>
</gene>
<name>A0A7Y0HWL2_9BIFI</name>
<feature type="non-terminal residue" evidence="2">
    <location>
        <position position="1"/>
    </location>
</feature>
<protein>
    <submittedName>
        <fullName evidence="2">Uncharacterized protein</fullName>
    </submittedName>
</protein>
<accession>A0A7Y0HWL2</accession>
<feature type="region of interest" description="Disordered" evidence="1">
    <location>
        <begin position="28"/>
        <end position="100"/>
    </location>
</feature>
<evidence type="ECO:0000313" key="3">
    <source>
        <dbReference type="Proteomes" id="UP000529710"/>
    </source>
</evidence>